<dbReference type="GO" id="GO:0090433">
    <property type="term" value="F:palmitoyl-CoA ligase activity"/>
    <property type="evidence" value="ECO:0007669"/>
    <property type="project" value="TreeGrafter"/>
</dbReference>
<keyword evidence="10" id="KW-1185">Reference proteome</keyword>
<dbReference type="GO" id="GO:0030182">
    <property type="term" value="P:neuron differentiation"/>
    <property type="evidence" value="ECO:0007669"/>
    <property type="project" value="TreeGrafter"/>
</dbReference>
<name>A0A7R9MN48_9ACAR</name>
<evidence type="ECO:0000256" key="1">
    <source>
        <dbReference type="ARBA" id="ARBA00006432"/>
    </source>
</evidence>
<dbReference type="Pfam" id="PF00501">
    <property type="entry name" value="AMP-binding"/>
    <property type="match status" value="1"/>
</dbReference>
<accession>A0A7R9MN48</accession>
<dbReference type="GO" id="GO:0035336">
    <property type="term" value="P:long-chain fatty-acyl-CoA metabolic process"/>
    <property type="evidence" value="ECO:0007669"/>
    <property type="project" value="TreeGrafter"/>
</dbReference>
<dbReference type="EC" id="6.2.1.3" evidence="6"/>
<dbReference type="GO" id="GO:0005811">
    <property type="term" value="C:lipid droplet"/>
    <property type="evidence" value="ECO:0007669"/>
    <property type="project" value="TreeGrafter"/>
</dbReference>
<organism evidence="9">
    <name type="scientific">Oppiella nova</name>
    <dbReference type="NCBI Taxonomy" id="334625"/>
    <lineage>
        <taxon>Eukaryota</taxon>
        <taxon>Metazoa</taxon>
        <taxon>Ecdysozoa</taxon>
        <taxon>Arthropoda</taxon>
        <taxon>Chelicerata</taxon>
        <taxon>Arachnida</taxon>
        <taxon>Acari</taxon>
        <taxon>Acariformes</taxon>
        <taxon>Sarcoptiformes</taxon>
        <taxon>Oribatida</taxon>
        <taxon>Brachypylina</taxon>
        <taxon>Oppioidea</taxon>
        <taxon>Oppiidae</taxon>
        <taxon>Oppiella</taxon>
    </lineage>
</organism>
<dbReference type="PANTHER" id="PTHR43272">
    <property type="entry name" value="LONG-CHAIN-FATTY-ACID--COA LIGASE"/>
    <property type="match status" value="1"/>
</dbReference>
<comment type="catalytic activity">
    <reaction evidence="7">
        <text>a long-chain fatty acid + ATP + CoA = a long-chain fatty acyl-CoA + AMP + diphosphate</text>
        <dbReference type="Rhea" id="RHEA:15421"/>
        <dbReference type="ChEBI" id="CHEBI:30616"/>
        <dbReference type="ChEBI" id="CHEBI:33019"/>
        <dbReference type="ChEBI" id="CHEBI:57287"/>
        <dbReference type="ChEBI" id="CHEBI:57560"/>
        <dbReference type="ChEBI" id="CHEBI:83139"/>
        <dbReference type="ChEBI" id="CHEBI:456215"/>
        <dbReference type="EC" id="6.2.1.3"/>
    </reaction>
</comment>
<dbReference type="EMBL" id="OC945168">
    <property type="protein sequence ID" value="CAD7663012.1"/>
    <property type="molecule type" value="Genomic_DNA"/>
</dbReference>
<dbReference type="PANTHER" id="PTHR43272:SF83">
    <property type="entry name" value="ACYL-COA SYNTHETASE LONG-CHAIN, ISOFORM J"/>
    <property type="match status" value="1"/>
</dbReference>
<reference evidence="9" key="1">
    <citation type="submission" date="2020-11" db="EMBL/GenBank/DDBJ databases">
        <authorList>
            <person name="Tran Van P."/>
        </authorList>
    </citation>
    <scope>NUCLEOTIDE SEQUENCE</scope>
</reference>
<evidence type="ECO:0000256" key="5">
    <source>
        <dbReference type="ARBA" id="ARBA00022840"/>
    </source>
</evidence>
<dbReference type="SUPFAM" id="SSF56801">
    <property type="entry name" value="Acetyl-CoA synthetase-like"/>
    <property type="match status" value="1"/>
</dbReference>
<keyword evidence="4" id="KW-0443">Lipid metabolism</keyword>
<dbReference type="Gene3D" id="3.40.50.12780">
    <property type="entry name" value="N-terminal domain of ligase-like"/>
    <property type="match status" value="1"/>
</dbReference>
<evidence type="ECO:0000256" key="7">
    <source>
        <dbReference type="ARBA" id="ARBA00036813"/>
    </source>
</evidence>
<dbReference type="GO" id="GO:0005886">
    <property type="term" value="C:plasma membrane"/>
    <property type="evidence" value="ECO:0007669"/>
    <property type="project" value="TreeGrafter"/>
</dbReference>
<keyword evidence="5" id="KW-0067">ATP-binding</keyword>
<gene>
    <name evidence="9" type="ORF">ONB1V03_LOCUS19572</name>
</gene>
<comment type="similarity">
    <text evidence="1">Belongs to the ATP-dependent AMP-binding enzyme family.</text>
</comment>
<dbReference type="InterPro" id="IPR042099">
    <property type="entry name" value="ANL_N_sf"/>
</dbReference>
<keyword evidence="3" id="KW-0547">Nucleotide-binding</keyword>
<feature type="non-terminal residue" evidence="9">
    <location>
        <position position="1"/>
    </location>
</feature>
<evidence type="ECO:0000256" key="4">
    <source>
        <dbReference type="ARBA" id="ARBA00022832"/>
    </source>
</evidence>
<keyword evidence="4" id="KW-0276">Fatty acid metabolism</keyword>
<dbReference type="EMBL" id="CAJPVJ010030343">
    <property type="protein sequence ID" value="CAG2180149.1"/>
    <property type="molecule type" value="Genomic_DNA"/>
</dbReference>
<evidence type="ECO:0000259" key="8">
    <source>
        <dbReference type="Pfam" id="PF00501"/>
    </source>
</evidence>
<dbReference type="GO" id="GO:0005524">
    <property type="term" value="F:ATP binding"/>
    <property type="evidence" value="ECO:0007669"/>
    <property type="project" value="UniProtKB-KW"/>
</dbReference>
<dbReference type="OrthoDB" id="1700726at2759"/>
<feature type="non-terminal residue" evidence="9">
    <location>
        <position position="398"/>
    </location>
</feature>
<dbReference type="Proteomes" id="UP000728032">
    <property type="component" value="Unassembled WGS sequence"/>
</dbReference>
<evidence type="ECO:0000256" key="3">
    <source>
        <dbReference type="ARBA" id="ARBA00022741"/>
    </source>
</evidence>
<evidence type="ECO:0000313" key="9">
    <source>
        <dbReference type="EMBL" id="CAD7663012.1"/>
    </source>
</evidence>
<evidence type="ECO:0000256" key="6">
    <source>
        <dbReference type="ARBA" id="ARBA00026121"/>
    </source>
</evidence>
<feature type="domain" description="AMP-dependent synthetase/ligase" evidence="8">
    <location>
        <begin position="12"/>
        <end position="279"/>
    </location>
</feature>
<dbReference type="AlphaFoldDB" id="A0A7R9MN48"/>
<proteinExistence type="inferred from homology"/>
<dbReference type="InterPro" id="IPR020845">
    <property type="entry name" value="AMP-binding_CS"/>
</dbReference>
<dbReference type="InterPro" id="IPR000873">
    <property type="entry name" value="AMP-dep_synth/lig_dom"/>
</dbReference>
<evidence type="ECO:0000313" key="10">
    <source>
        <dbReference type="Proteomes" id="UP000728032"/>
    </source>
</evidence>
<keyword evidence="2" id="KW-0436">Ligase</keyword>
<dbReference type="GO" id="GO:0005783">
    <property type="term" value="C:endoplasmic reticulum"/>
    <property type="evidence" value="ECO:0007669"/>
    <property type="project" value="TreeGrafter"/>
</dbReference>
<evidence type="ECO:0000256" key="2">
    <source>
        <dbReference type="ARBA" id="ARBA00022598"/>
    </source>
</evidence>
<protein>
    <recommendedName>
        <fullName evidence="6">long-chain-fatty-acid--CoA ligase</fullName>
        <ecNumber evidence="6">6.2.1.3</ecNumber>
    </recommendedName>
</protein>
<dbReference type="PROSITE" id="PS00455">
    <property type="entry name" value="AMP_BINDING"/>
    <property type="match status" value="1"/>
</dbReference>
<sequence length="398" mass="44153">IQELGKENKHLKGSDPGADDTAVVMYTSGSTGVPKGVNISHSNILSAIKGFNSMLTVLEEEDLYCAYLPMAHIMEMVVQMLFMANGLPIGFATTNTLTDQSNGLMKGTKGDLTLLKPTVMPAVPLVLDRLRIGIETIAHRNAITKLIFNFFYHQKEFWTKYGFKTPIINYILCNRFKFVLGGKVRFVASGGAPLSPYTHQFIRNCFNVTLIQGYGLTETCAAGTANDLDDTSVGFVGPPLDGIQIKLVDWVEGNYKLDDQPNPRGEVVVGGNNVAKGYFKNDKLTEMSFKVEDGVRWFYTGDIAEIYRDGNVQIIDRKKDIIKLSKGEYISLAKVEESLKKDDFVDNLCVYGNPMYDYLVALILPNKPELKALANSLSKPELSFVELCKDNDINAKIL</sequence>